<evidence type="ECO:0000313" key="3">
    <source>
        <dbReference type="Proteomes" id="UP001208567"/>
    </source>
</evidence>
<keyword evidence="3" id="KW-1185">Reference proteome</keyword>
<keyword evidence="1" id="KW-0812">Transmembrane</keyword>
<dbReference type="Proteomes" id="UP001208567">
    <property type="component" value="Unassembled WGS sequence"/>
</dbReference>
<protein>
    <submittedName>
        <fullName evidence="2">Uncharacterized protein</fullName>
    </submittedName>
</protein>
<keyword evidence="1" id="KW-0472">Membrane</keyword>
<gene>
    <name evidence="2" type="ORF">bsdE14_02750</name>
</gene>
<dbReference type="RefSeq" id="WP_264848135.1">
    <property type="nucleotide sequence ID" value="NZ_BRXR01000001.1"/>
</dbReference>
<sequence>MRIKKNITIISFIIPFLCTLIFIQGFTLGYNNFVHATEIKIQNPNINVIIDEDDPAMEFIDYILPKDKTTMYESDTRESVSEKPPFEAISLKDVINKGTSVKYSMLYSNKKYSRPVYTPAWRDFYYRGWLYMPTKISEARHKIFMYPLGASSTFDFEGSLNFRENIVCDSHRNINLLIYDFNVKSMKKYDNQIALVGEPSRTGASIISIVQDDLLPKGVNEKLFLIQLSTPEGYEEDFIYGNAVKYDYQKKSIEENSVKTTAPMNGSDSLN</sequence>
<organism evidence="2 3">
    <name type="scientific">Clostridium omnivorum</name>
    <dbReference type="NCBI Taxonomy" id="1604902"/>
    <lineage>
        <taxon>Bacteria</taxon>
        <taxon>Bacillati</taxon>
        <taxon>Bacillota</taxon>
        <taxon>Clostridia</taxon>
        <taxon>Eubacteriales</taxon>
        <taxon>Clostridiaceae</taxon>
        <taxon>Clostridium</taxon>
    </lineage>
</organism>
<name>A0ABQ5N0Z1_9CLOT</name>
<evidence type="ECO:0000313" key="2">
    <source>
        <dbReference type="EMBL" id="GLC28865.1"/>
    </source>
</evidence>
<keyword evidence="1" id="KW-1133">Transmembrane helix</keyword>
<accession>A0ABQ5N0Z1</accession>
<evidence type="ECO:0000256" key="1">
    <source>
        <dbReference type="SAM" id="Phobius"/>
    </source>
</evidence>
<dbReference type="EMBL" id="BRXR01000001">
    <property type="protein sequence ID" value="GLC28865.1"/>
    <property type="molecule type" value="Genomic_DNA"/>
</dbReference>
<feature type="transmembrane region" description="Helical" evidence="1">
    <location>
        <begin position="7"/>
        <end position="30"/>
    </location>
</feature>
<reference evidence="2 3" key="1">
    <citation type="journal article" date="2024" name="Int. J. Syst. Evol. Microbiol.">
        <title>Clostridium omnivorum sp. nov., isolated from anoxic soil under the treatment of reductive soil disinfestation.</title>
        <authorList>
            <person name="Ueki A."/>
            <person name="Tonouchi A."/>
            <person name="Kaku N."/>
            <person name="Honma S."/>
            <person name="Ueki K."/>
        </authorList>
    </citation>
    <scope>NUCLEOTIDE SEQUENCE [LARGE SCALE GENOMIC DNA]</scope>
    <source>
        <strain evidence="2 3">E14</strain>
    </source>
</reference>
<proteinExistence type="predicted"/>
<comment type="caution">
    <text evidence="2">The sequence shown here is derived from an EMBL/GenBank/DDBJ whole genome shotgun (WGS) entry which is preliminary data.</text>
</comment>